<keyword evidence="1" id="KW-1133">Transmembrane helix</keyword>
<dbReference type="GO" id="GO:0008168">
    <property type="term" value="F:methyltransferase activity"/>
    <property type="evidence" value="ECO:0007669"/>
    <property type="project" value="UniProtKB-KW"/>
</dbReference>
<evidence type="ECO:0000256" key="1">
    <source>
        <dbReference type="SAM" id="Phobius"/>
    </source>
</evidence>
<evidence type="ECO:0000313" key="3">
    <source>
        <dbReference type="Proteomes" id="UP000199504"/>
    </source>
</evidence>
<reference evidence="3" key="1">
    <citation type="submission" date="2016-06" db="EMBL/GenBank/DDBJ databases">
        <authorList>
            <person name="Varghese N."/>
            <person name="Submissions Spin"/>
        </authorList>
    </citation>
    <scope>NUCLEOTIDE SEQUENCE [LARGE SCALE GENOMIC DNA]</scope>
    <source>
        <strain evidence="3">DSM 44830</strain>
    </source>
</reference>
<feature type="transmembrane region" description="Helical" evidence="1">
    <location>
        <begin position="138"/>
        <end position="156"/>
    </location>
</feature>
<feature type="transmembrane region" description="Helical" evidence="1">
    <location>
        <begin position="240"/>
        <end position="260"/>
    </location>
</feature>
<feature type="transmembrane region" description="Helical" evidence="1">
    <location>
        <begin position="20"/>
        <end position="39"/>
    </location>
</feature>
<dbReference type="GO" id="GO:0032259">
    <property type="term" value="P:methylation"/>
    <property type="evidence" value="ECO:0007669"/>
    <property type="project" value="UniProtKB-KW"/>
</dbReference>
<proteinExistence type="predicted"/>
<feature type="transmembrane region" description="Helical" evidence="1">
    <location>
        <begin position="111"/>
        <end position="131"/>
    </location>
</feature>
<keyword evidence="2" id="KW-0489">Methyltransferase</keyword>
<name>A0A1C5ACC0_9ACTN</name>
<dbReference type="Gene3D" id="1.20.120.1220">
    <property type="match status" value="1"/>
</dbReference>
<feature type="transmembrane region" description="Helical" evidence="1">
    <location>
        <begin position="195"/>
        <end position="220"/>
    </location>
</feature>
<dbReference type="AlphaFoldDB" id="A0A1C5ACC0"/>
<dbReference type="GO" id="GO:0005886">
    <property type="term" value="C:plasma membrane"/>
    <property type="evidence" value="ECO:0007669"/>
    <property type="project" value="TreeGrafter"/>
</dbReference>
<dbReference type="InterPro" id="IPR050882">
    <property type="entry name" value="Prepilin_peptidase/N-MTase"/>
</dbReference>
<dbReference type="RefSeq" id="WP_425412533.1">
    <property type="nucleotide sequence ID" value="NZ_FMCX01000009.1"/>
</dbReference>
<keyword evidence="1" id="KW-0472">Membrane</keyword>
<dbReference type="GO" id="GO:0004190">
    <property type="term" value="F:aspartic-type endopeptidase activity"/>
    <property type="evidence" value="ECO:0007669"/>
    <property type="project" value="TreeGrafter"/>
</dbReference>
<keyword evidence="3" id="KW-1185">Reference proteome</keyword>
<dbReference type="STRING" id="262898.GA0070564_10915"/>
<dbReference type="PANTHER" id="PTHR30487">
    <property type="entry name" value="TYPE 4 PREPILIN-LIKE PROTEINS LEADER PEPTIDE-PROCESSING ENZYME"/>
    <property type="match status" value="1"/>
</dbReference>
<dbReference type="Proteomes" id="UP000199504">
    <property type="component" value="Unassembled WGS sequence"/>
</dbReference>
<keyword evidence="2" id="KW-0808">Transferase</keyword>
<dbReference type="PANTHER" id="PTHR30487:SF0">
    <property type="entry name" value="PREPILIN LEADER PEPTIDASE_N-METHYLTRANSFERASE-RELATED"/>
    <property type="match status" value="1"/>
</dbReference>
<feature type="transmembrane region" description="Helical" evidence="1">
    <location>
        <begin position="162"/>
        <end position="183"/>
    </location>
</feature>
<gene>
    <name evidence="2" type="ORF">GA0070564_10915</name>
</gene>
<organism evidence="2 3">
    <name type="scientific">Micromonospora mirobrigensis</name>
    <dbReference type="NCBI Taxonomy" id="262898"/>
    <lineage>
        <taxon>Bacteria</taxon>
        <taxon>Bacillati</taxon>
        <taxon>Actinomycetota</taxon>
        <taxon>Actinomycetes</taxon>
        <taxon>Micromonosporales</taxon>
        <taxon>Micromonosporaceae</taxon>
        <taxon>Micromonospora</taxon>
    </lineage>
</organism>
<keyword evidence="1" id="KW-0812">Transmembrane</keyword>
<dbReference type="GO" id="GO:0006465">
    <property type="term" value="P:signal peptide processing"/>
    <property type="evidence" value="ECO:0007669"/>
    <property type="project" value="TreeGrafter"/>
</dbReference>
<protein>
    <submittedName>
        <fullName evidence="2">Leader peptidase (Prepilin peptidase) / N-methyltransferase</fullName>
    </submittedName>
</protein>
<evidence type="ECO:0000313" key="2">
    <source>
        <dbReference type="EMBL" id="SCF42860.1"/>
    </source>
</evidence>
<sequence length="261" mass="26975">MYGKPRIFPPVYHSAVPLPLLAAVALAGAGWGLLLPGLVERYAVEWPDGTPQPPWRTACPDCDAMRPHWWRAAGPCPACGRRPRPGWWITVPLTVAVLVLLTIAVGPVPALPAFLLLGALAVPLALVDLAVLRLPDPLVGAAFLGGAALLGLAALVERDGTPLLHAGIAALCSAVGYLTLALLPRSQLGFGDVKLGAVLGMYLGWLGWFPAAAGVVLAPLLNLPLVIGLVLLRGAGRKTLVPYGPAMLAAALIAVVVTGAR</sequence>
<feature type="transmembrane region" description="Helical" evidence="1">
    <location>
        <begin position="87"/>
        <end position="105"/>
    </location>
</feature>
<dbReference type="EMBL" id="FMCX01000009">
    <property type="protein sequence ID" value="SCF42860.1"/>
    <property type="molecule type" value="Genomic_DNA"/>
</dbReference>
<accession>A0A1C5ACC0</accession>